<proteinExistence type="predicted"/>
<comment type="caution">
    <text evidence="2">The sequence shown here is derived from an EMBL/GenBank/DDBJ whole genome shotgun (WGS) entry which is preliminary data.</text>
</comment>
<feature type="region of interest" description="Disordered" evidence="1">
    <location>
        <begin position="208"/>
        <end position="227"/>
    </location>
</feature>
<name>A0A5C5ZI55_9BACT</name>
<organism evidence="2 3">
    <name type="scientific">Pseudobythopirellula maris</name>
    <dbReference type="NCBI Taxonomy" id="2527991"/>
    <lineage>
        <taxon>Bacteria</taxon>
        <taxon>Pseudomonadati</taxon>
        <taxon>Planctomycetota</taxon>
        <taxon>Planctomycetia</taxon>
        <taxon>Pirellulales</taxon>
        <taxon>Lacipirellulaceae</taxon>
        <taxon>Pseudobythopirellula</taxon>
    </lineage>
</organism>
<protein>
    <submittedName>
        <fullName evidence="2">Uncharacterized protein</fullName>
    </submittedName>
</protein>
<evidence type="ECO:0000256" key="1">
    <source>
        <dbReference type="SAM" id="MobiDB-lite"/>
    </source>
</evidence>
<evidence type="ECO:0000313" key="2">
    <source>
        <dbReference type="EMBL" id="TWT86677.1"/>
    </source>
</evidence>
<keyword evidence="3" id="KW-1185">Reference proteome</keyword>
<dbReference type="EMBL" id="SJPQ01000004">
    <property type="protein sequence ID" value="TWT86677.1"/>
    <property type="molecule type" value="Genomic_DNA"/>
</dbReference>
<sequence>MALRSLGKACRLAAEPVKKAIFPRWCTHHLSSLGEPNPRYADFADEVYAIEALFNKHDHVVEEARRADGWAACSFSLWPKVAEHCERLQVRLTGQLQPCFEAHPPCCCVVGQREESQRDKSLEELTGIIGNAMHTWPISDDGPYDPMDIVEQIEHDLRSAGLCPPHFSDPAIPSLYARRGDSDHVQREHRRKFHQFLDECNARVHEAGKVAKPKKAKAKKPGPKTDDETDLACFVAVKAYRDSCSRKSKGVNRRPLKANFWDWMLESEHDCGSAKTADDAYKHAKNYAARQVAETASA</sequence>
<dbReference type="Proteomes" id="UP000315440">
    <property type="component" value="Unassembled WGS sequence"/>
</dbReference>
<accession>A0A5C5ZI55</accession>
<gene>
    <name evidence="2" type="ORF">Mal64_35060</name>
</gene>
<dbReference type="AlphaFoldDB" id="A0A5C5ZI55"/>
<feature type="compositionally biased region" description="Basic residues" evidence="1">
    <location>
        <begin position="211"/>
        <end position="222"/>
    </location>
</feature>
<evidence type="ECO:0000313" key="3">
    <source>
        <dbReference type="Proteomes" id="UP000315440"/>
    </source>
</evidence>
<reference evidence="2 3" key="1">
    <citation type="submission" date="2019-02" db="EMBL/GenBank/DDBJ databases">
        <title>Deep-cultivation of Planctomycetes and their phenomic and genomic characterization uncovers novel biology.</title>
        <authorList>
            <person name="Wiegand S."/>
            <person name="Jogler M."/>
            <person name="Boedeker C."/>
            <person name="Pinto D."/>
            <person name="Vollmers J."/>
            <person name="Rivas-Marin E."/>
            <person name="Kohn T."/>
            <person name="Peeters S.H."/>
            <person name="Heuer A."/>
            <person name="Rast P."/>
            <person name="Oberbeckmann S."/>
            <person name="Bunk B."/>
            <person name="Jeske O."/>
            <person name="Meyerdierks A."/>
            <person name="Storesund J.E."/>
            <person name="Kallscheuer N."/>
            <person name="Luecker S."/>
            <person name="Lage O.M."/>
            <person name="Pohl T."/>
            <person name="Merkel B.J."/>
            <person name="Hornburger P."/>
            <person name="Mueller R.-W."/>
            <person name="Bruemmer F."/>
            <person name="Labrenz M."/>
            <person name="Spormann A.M."/>
            <person name="Op Den Camp H."/>
            <person name="Overmann J."/>
            <person name="Amann R."/>
            <person name="Jetten M.S.M."/>
            <person name="Mascher T."/>
            <person name="Medema M.H."/>
            <person name="Devos D.P."/>
            <person name="Kaster A.-K."/>
            <person name="Ovreas L."/>
            <person name="Rohde M."/>
            <person name="Galperin M.Y."/>
            <person name="Jogler C."/>
        </authorList>
    </citation>
    <scope>NUCLEOTIDE SEQUENCE [LARGE SCALE GENOMIC DNA]</scope>
    <source>
        <strain evidence="2 3">Mal64</strain>
    </source>
</reference>